<dbReference type="GO" id="GO:0005829">
    <property type="term" value="C:cytosol"/>
    <property type="evidence" value="ECO:0007669"/>
    <property type="project" value="TreeGrafter"/>
</dbReference>
<dbReference type="Pfam" id="PF00625">
    <property type="entry name" value="Guanylate_kin"/>
    <property type="match status" value="1"/>
</dbReference>
<dbReference type="AlphaFoldDB" id="A0A2T2X6R2"/>
<dbReference type="CDD" id="cd00071">
    <property type="entry name" value="GMPK"/>
    <property type="match status" value="1"/>
</dbReference>
<evidence type="ECO:0000313" key="8">
    <source>
        <dbReference type="Proteomes" id="UP000242699"/>
    </source>
</evidence>
<dbReference type="GO" id="GO:0004385">
    <property type="term" value="F:GMP kinase activity"/>
    <property type="evidence" value="ECO:0007669"/>
    <property type="project" value="UniProtKB-EC"/>
</dbReference>
<organism evidence="7 8">
    <name type="scientific">Sulfobacillus benefaciens</name>
    <dbReference type="NCBI Taxonomy" id="453960"/>
    <lineage>
        <taxon>Bacteria</taxon>
        <taxon>Bacillati</taxon>
        <taxon>Bacillota</taxon>
        <taxon>Clostridia</taxon>
        <taxon>Eubacteriales</taxon>
        <taxon>Clostridiales Family XVII. Incertae Sedis</taxon>
        <taxon>Sulfobacillus</taxon>
    </lineage>
</organism>
<dbReference type="Proteomes" id="UP000242699">
    <property type="component" value="Unassembled WGS sequence"/>
</dbReference>
<comment type="function">
    <text evidence="1">Essential for recycling GMP and indirectly, cGMP.</text>
</comment>
<dbReference type="SMART" id="SM00072">
    <property type="entry name" value="GuKc"/>
    <property type="match status" value="1"/>
</dbReference>
<comment type="caution">
    <text evidence="7">The sequence shown here is derived from an EMBL/GenBank/DDBJ whole genome shotgun (WGS) entry which is preliminary data.</text>
</comment>
<evidence type="ECO:0000256" key="4">
    <source>
        <dbReference type="ARBA" id="ARBA00022777"/>
    </source>
</evidence>
<sequence length="199" mass="23361">MEPILFIFTGPSGAGKGSVMRALLRDDPTLRKVVTYTTRSPREGEVDGFDYRFVSVQQFLQLVEQGKIFEYENVYRDHYYGSPRELFVPGNDGIIELDYKGRIKYQERWRQVISIFLMPPSLDELKKRILSRSHVANLSARLDNAVEQLRHAKSYDYVVKNDDLDQCVARVADIVRVERLRRDGRYQLDEMIHELQDER</sequence>
<name>A0A2T2X6R2_9FIRM</name>
<accession>A0A2T2X6R2</accession>
<keyword evidence="3" id="KW-0808">Transferase</keyword>
<dbReference type="PANTHER" id="PTHR23117:SF13">
    <property type="entry name" value="GUANYLATE KINASE"/>
    <property type="match status" value="1"/>
</dbReference>
<dbReference type="Gene3D" id="3.40.50.300">
    <property type="entry name" value="P-loop containing nucleotide triphosphate hydrolases"/>
    <property type="match status" value="1"/>
</dbReference>
<protein>
    <submittedName>
        <fullName evidence="7">Guanylate kinase</fullName>
    </submittedName>
</protein>
<reference evidence="7 8" key="1">
    <citation type="journal article" date="2014" name="BMC Genomics">
        <title>Comparison of environmental and isolate Sulfobacillus genomes reveals diverse carbon, sulfur, nitrogen, and hydrogen metabolisms.</title>
        <authorList>
            <person name="Justice N.B."/>
            <person name="Norman A."/>
            <person name="Brown C.T."/>
            <person name="Singh A."/>
            <person name="Thomas B.C."/>
            <person name="Banfield J.F."/>
        </authorList>
    </citation>
    <scope>NUCLEOTIDE SEQUENCE [LARGE SCALE GENOMIC DNA]</scope>
    <source>
        <strain evidence="7">AMDSBA1</strain>
    </source>
</reference>
<dbReference type="EMBL" id="PXYT01000013">
    <property type="protein sequence ID" value="PSR30146.1"/>
    <property type="molecule type" value="Genomic_DNA"/>
</dbReference>
<dbReference type="InterPro" id="IPR027417">
    <property type="entry name" value="P-loop_NTPase"/>
</dbReference>
<evidence type="ECO:0000256" key="5">
    <source>
        <dbReference type="ARBA" id="ARBA00048594"/>
    </source>
</evidence>
<gene>
    <name evidence="7" type="ORF">C7B43_07300</name>
</gene>
<evidence type="ECO:0000259" key="6">
    <source>
        <dbReference type="PROSITE" id="PS50052"/>
    </source>
</evidence>
<feature type="domain" description="Guanylate kinase-like" evidence="6">
    <location>
        <begin position="3"/>
        <end position="176"/>
    </location>
</feature>
<dbReference type="PROSITE" id="PS50052">
    <property type="entry name" value="GUANYLATE_KINASE_2"/>
    <property type="match status" value="1"/>
</dbReference>
<dbReference type="SUPFAM" id="SSF52540">
    <property type="entry name" value="P-loop containing nucleoside triphosphate hydrolases"/>
    <property type="match status" value="1"/>
</dbReference>
<proteinExistence type="inferred from homology"/>
<keyword evidence="4 7" id="KW-0418">Kinase</keyword>
<dbReference type="PROSITE" id="PS00856">
    <property type="entry name" value="GUANYLATE_KINASE_1"/>
    <property type="match status" value="1"/>
</dbReference>
<evidence type="ECO:0000256" key="2">
    <source>
        <dbReference type="ARBA" id="ARBA00005790"/>
    </source>
</evidence>
<evidence type="ECO:0000313" key="7">
    <source>
        <dbReference type="EMBL" id="PSR30146.1"/>
    </source>
</evidence>
<comment type="similarity">
    <text evidence="2">Belongs to the guanylate kinase family.</text>
</comment>
<comment type="catalytic activity">
    <reaction evidence="5">
        <text>GMP + ATP = GDP + ADP</text>
        <dbReference type="Rhea" id="RHEA:20780"/>
        <dbReference type="ChEBI" id="CHEBI:30616"/>
        <dbReference type="ChEBI" id="CHEBI:58115"/>
        <dbReference type="ChEBI" id="CHEBI:58189"/>
        <dbReference type="ChEBI" id="CHEBI:456216"/>
        <dbReference type="EC" id="2.7.4.8"/>
    </reaction>
</comment>
<dbReference type="PANTHER" id="PTHR23117">
    <property type="entry name" value="GUANYLATE KINASE-RELATED"/>
    <property type="match status" value="1"/>
</dbReference>
<dbReference type="InterPro" id="IPR008144">
    <property type="entry name" value="Guanylate_kin-like_dom"/>
</dbReference>
<dbReference type="InterPro" id="IPR008145">
    <property type="entry name" value="GK/Ca_channel_bsu"/>
</dbReference>
<evidence type="ECO:0000256" key="3">
    <source>
        <dbReference type="ARBA" id="ARBA00022679"/>
    </source>
</evidence>
<dbReference type="Gene3D" id="3.30.63.10">
    <property type="entry name" value="Guanylate Kinase phosphate binding domain"/>
    <property type="match status" value="1"/>
</dbReference>
<dbReference type="InterPro" id="IPR020590">
    <property type="entry name" value="Guanylate_kinase_CS"/>
</dbReference>
<evidence type="ECO:0000256" key="1">
    <source>
        <dbReference type="ARBA" id="ARBA00003531"/>
    </source>
</evidence>